<dbReference type="InterPro" id="IPR002876">
    <property type="entry name" value="Transcrip_reg_TACO1-like"/>
</dbReference>
<comment type="similarity">
    <text evidence="1">Belongs to the TACO1 family.</text>
</comment>
<evidence type="ECO:0000313" key="8">
    <source>
        <dbReference type="EMBL" id="PIS23171.1"/>
    </source>
</evidence>
<dbReference type="EMBL" id="PEYT01000010">
    <property type="protein sequence ID" value="PIS23171.1"/>
    <property type="molecule type" value="Genomic_DNA"/>
</dbReference>
<dbReference type="Pfam" id="PF01709">
    <property type="entry name" value="Transcrip_reg"/>
    <property type="match status" value="1"/>
</dbReference>
<dbReference type="FunFam" id="1.10.10.200:FF:000002">
    <property type="entry name" value="Probable transcriptional regulatory protein CLM62_37755"/>
    <property type="match status" value="1"/>
</dbReference>
<organism evidence="8 9">
    <name type="scientific">candidate division WWE3 bacterium CG08_land_8_20_14_0_20_40_13</name>
    <dbReference type="NCBI Taxonomy" id="1975084"/>
    <lineage>
        <taxon>Bacteria</taxon>
        <taxon>Katanobacteria</taxon>
    </lineage>
</organism>
<keyword evidence="2" id="KW-0963">Cytoplasm</keyword>
<keyword evidence="3" id="KW-0805">Transcription regulation</keyword>
<dbReference type="InterPro" id="IPR048300">
    <property type="entry name" value="TACO1_YebC-like_2nd/3rd_dom"/>
</dbReference>
<dbReference type="InterPro" id="IPR049083">
    <property type="entry name" value="TACO1_YebC_N"/>
</dbReference>
<proteinExistence type="inferred from homology"/>
<evidence type="ECO:0000256" key="1">
    <source>
        <dbReference type="ARBA" id="ARBA00008724"/>
    </source>
</evidence>
<accession>A0A2H0XE90</accession>
<dbReference type="InterPro" id="IPR017856">
    <property type="entry name" value="Integrase-like_N"/>
</dbReference>
<name>A0A2H0XE90_UNCKA</name>
<reference evidence="9" key="1">
    <citation type="submission" date="2017-09" db="EMBL/GenBank/DDBJ databases">
        <title>Depth-based differentiation of microbial function through sediment-hosted aquifers and enrichment of novel symbionts in the deep terrestrial subsurface.</title>
        <authorList>
            <person name="Probst A.J."/>
            <person name="Ladd B."/>
            <person name="Jarett J.K."/>
            <person name="Geller-Mcgrath D.E."/>
            <person name="Sieber C.M.K."/>
            <person name="Emerson J.B."/>
            <person name="Anantharaman K."/>
            <person name="Thomas B.C."/>
            <person name="Malmstrom R."/>
            <person name="Stieglmeier M."/>
            <person name="Klingl A."/>
            <person name="Woyke T."/>
            <person name="Ryan C.M."/>
            <person name="Banfield J.F."/>
        </authorList>
    </citation>
    <scope>NUCLEOTIDE SEQUENCE [LARGE SCALE GENOMIC DNA]</scope>
</reference>
<dbReference type="Gene3D" id="1.10.10.200">
    <property type="match status" value="1"/>
</dbReference>
<feature type="domain" description="TACO1/YebC-like N-terminal" evidence="7">
    <location>
        <begin position="5"/>
        <end position="75"/>
    </location>
</feature>
<gene>
    <name evidence="8" type="ORF">COT49_01590</name>
</gene>
<dbReference type="Gene3D" id="3.30.70.980">
    <property type="match status" value="1"/>
</dbReference>
<dbReference type="InterPro" id="IPR029072">
    <property type="entry name" value="YebC-like"/>
</dbReference>
<sequence length="180" mass="19944">MSGHSHSHNVARLKESVDAKRGKIFTKVARAITIAAKKGGSGDPSSNSFLRITIEKAREVNMPKDNIERAIKRAVDASGEGELYELRYEGYGPEGVAIMIDIATDNKNRTLAEIRQILNRHGGSLGEPGCAAYVFGQDPENPQFRIPVDEKKKERILDMIAELEDNDDVQEVFHNLEVLS</sequence>
<protein>
    <submittedName>
        <fullName evidence="8">YebC/PmpR family DNA-binding transcriptional regulator</fullName>
    </submittedName>
</protein>
<dbReference type="PANTHER" id="PTHR12532">
    <property type="entry name" value="TRANSLATIONAL ACTIVATOR OF CYTOCHROME C OXIDASE 1"/>
    <property type="match status" value="1"/>
</dbReference>
<evidence type="ECO:0000256" key="2">
    <source>
        <dbReference type="ARBA" id="ARBA00022490"/>
    </source>
</evidence>
<evidence type="ECO:0000259" key="7">
    <source>
        <dbReference type="Pfam" id="PF20772"/>
    </source>
</evidence>
<dbReference type="PANTHER" id="PTHR12532:SF6">
    <property type="entry name" value="TRANSCRIPTIONAL REGULATORY PROTEIN YEBC-RELATED"/>
    <property type="match status" value="1"/>
</dbReference>
<evidence type="ECO:0000256" key="3">
    <source>
        <dbReference type="ARBA" id="ARBA00023015"/>
    </source>
</evidence>
<evidence type="ECO:0000313" key="9">
    <source>
        <dbReference type="Proteomes" id="UP000230340"/>
    </source>
</evidence>
<evidence type="ECO:0000256" key="4">
    <source>
        <dbReference type="ARBA" id="ARBA00023125"/>
    </source>
</evidence>
<dbReference type="SUPFAM" id="SSF75625">
    <property type="entry name" value="YebC-like"/>
    <property type="match status" value="1"/>
</dbReference>
<dbReference type="GO" id="GO:0005829">
    <property type="term" value="C:cytosol"/>
    <property type="evidence" value="ECO:0007669"/>
    <property type="project" value="TreeGrafter"/>
</dbReference>
<dbReference type="Pfam" id="PF20772">
    <property type="entry name" value="TACO1_YebC_N"/>
    <property type="match status" value="1"/>
</dbReference>
<dbReference type="GO" id="GO:0003677">
    <property type="term" value="F:DNA binding"/>
    <property type="evidence" value="ECO:0007669"/>
    <property type="project" value="UniProtKB-KW"/>
</dbReference>
<keyword evidence="5" id="KW-0804">Transcription</keyword>
<dbReference type="AlphaFoldDB" id="A0A2H0XE90"/>
<evidence type="ECO:0000256" key="5">
    <source>
        <dbReference type="ARBA" id="ARBA00023163"/>
    </source>
</evidence>
<comment type="caution">
    <text evidence="8">The sequence shown here is derived from an EMBL/GenBank/DDBJ whole genome shotgun (WGS) entry which is preliminary data.</text>
</comment>
<dbReference type="InterPro" id="IPR026564">
    <property type="entry name" value="Transcrip_reg_TACO1-like_dom3"/>
</dbReference>
<feature type="domain" description="TACO1/YebC-like second and third" evidence="6">
    <location>
        <begin position="85"/>
        <end position="136"/>
    </location>
</feature>
<evidence type="ECO:0000259" key="6">
    <source>
        <dbReference type="Pfam" id="PF01709"/>
    </source>
</evidence>
<keyword evidence="4 8" id="KW-0238">DNA-binding</keyword>
<dbReference type="Proteomes" id="UP000230340">
    <property type="component" value="Unassembled WGS sequence"/>
</dbReference>